<evidence type="ECO:0000313" key="1">
    <source>
        <dbReference type="EMBL" id="CAI2369090.1"/>
    </source>
</evidence>
<accession>A0AAD1UQK1</accession>
<organism evidence="1 2">
    <name type="scientific">Euplotes crassus</name>
    <dbReference type="NCBI Taxonomy" id="5936"/>
    <lineage>
        <taxon>Eukaryota</taxon>
        <taxon>Sar</taxon>
        <taxon>Alveolata</taxon>
        <taxon>Ciliophora</taxon>
        <taxon>Intramacronucleata</taxon>
        <taxon>Spirotrichea</taxon>
        <taxon>Hypotrichia</taxon>
        <taxon>Euplotida</taxon>
        <taxon>Euplotidae</taxon>
        <taxon>Moneuplotes</taxon>
    </lineage>
</organism>
<dbReference type="Proteomes" id="UP001295684">
    <property type="component" value="Unassembled WGS sequence"/>
</dbReference>
<evidence type="ECO:0000313" key="2">
    <source>
        <dbReference type="Proteomes" id="UP001295684"/>
    </source>
</evidence>
<keyword evidence="2" id="KW-1185">Reference proteome</keyword>
<dbReference type="EMBL" id="CAMPGE010010243">
    <property type="protein sequence ID" value="CAI2369090.1"/>
    <property type="molecule type" value="Genomic_DNA"/>
</dbReference>
<protein>
    <submittedName>
        <fullName evidence="1">Uncharacterized protein</fullName>
    </submittedName>
</protein>
<dbReference type="AlphaFoldDB" id="A0AAD1UQK1"/>
<sequence>MDYLPSEHSVVINPITGNTMLGSNIEREISPNKPQPDELAYINRMRLHVKEHPSLRGSLTLAGKTNYASLNGYKNHSKILNSSIRGKELRQSAFLSNSIDMGAKNNATAKGSIRNKSVDFTSNRRANMHSSKMSGLHNLDYSMDNINDRSMYPYLQSQEKIDDNKMRPLKKSDIEGASPNHFKHKPKKYFVDSQQIKTIFNQRPGKYHGYLRDVNSGGTYIVDRPEKIFKWSLNSKKDINNRFNLKDKERHEELKYTNSLTEGMKNIRSQKLSEGVSQDKYVQNHLTDYTSVQDYKNYTPQASIANIDTIGQNSPYSRMHRAKNHL</sequence>
<reference evidence="1" key="1">
    <citation type="submission" date="2023-07" db="EMBL/GenBank/DDBJ databases">
        <authorList>
            <consortium name="AG Swart"/>
            <person name="Singh M."/>
            <person name="Singh A."/>
            <person name="Seah K."/>
            <person name="Emmerich C."/>
        </authorList>
    </citation>
    <scope>NUCLEOTIDE SEQUENCE</scope>
    <source>
        <strain evidence="1">DP1</strain>
    </source>
</reference>
<proteinExistence type="predicted"/>
<gene>
    <name evidence="1" type="ORF">ECRASSUSDP1_LOCUS10387</name>
</gene>
<name>A0AAD1UQK1_EUPCR</name>
<comment type="caution">
    <text evidence="1">The sequence shown here is derived from an EMBL/GenBank/DDBJ whole genome shotgun (WGS) entry which is preliminary data.</text>
</comment>